<keyword evidence="5 7" id="KW-0479">Metal-binding</keyword>
<gene>
    <name evidence="10" type="ORF">NCGR_LOCUS25930</name>
</gene>
<dbReference type="GO" id="GO:0048046">
    <property type="term" value="C:apoplast"/>
    <property type="evidence" value="ECO:0007669"/>
    <property type="project" value="UniProtKB-SubCell"/>
</dbReference>
<comment type="caution">
    <text evidence="10">The sequence shown here is derived from an EMBL/GenBank/DDBJ whole genome shotgun (WGS) entry which is preliminary data.</text>
</comment>
<dbReference type="Proteomes" id="UP000604825">
    <property type="component" value="Unassembled WGS sequence"/>
</dbReference>
<dbReference type="AlphaFoldDB" id="A0A811P203"/>
<evidence type="ECO:0000256" key="4">
    <source>
        <dbReference type="ARBA" id="ARBA00022525"/>
    </source>
</evidence>
<dbReference type="Gene3D" id="2.60.120.10">
    <property type="entry name" value="Jelly Rolls"/>
    <property type="match status" value="1"/>
</dbReference>
<dbReference type="EMBL" id="CAJGYO010000006">
    <property type="protein sequence ID" value="CAD6238804.1"/>
    <property type="molecule type" value="Genomic_DNA"/>
</dbReference>
<accession>A0A811P203</accession>
<proteinExistence type="inferred from homology"/>
<reference evidence="10" key="1">
    <citation type="submission" date="2020-10" db="EMBL/GenBank/DDBJ databases">
        <authorList>
            <person name="Han B."/>
            <person name="Lu T."/>
            <person name="Zhao Q."/>
            <person name="Huang X."/>
            <person name="Zhao Y."/>
        </authorList>
    </citation>
    <scope>NUCLEOTIDE SEQUENCE</scope>
</reference>
<evidence type="ECO:0000256" key="8">
    <source>
        <dbReference type="RuleBase" id="RU366015"/>
    </source>
</evidence>
<evidence type="ECO:0000256" key="5">
    <source>
        <dbReference type="ARBA" id="ARBA00022723"/>
    </source>
</evidence>
<evidence type="ECO:0000259" key="9">
    <source>
        <dbReference type="Pfam" id="PF00190"/>
    </source>
</evidence>
<sequence length="132" mass="14118">MASIQLYVAAACAVVLALAAPALGGDPDMLQDVCVADYASRRLHHHRQQALHQDPHHGDVFVFPRGLVHFQQNRGYGPAAVVAGFNSQLQGTQQIAMTLFGATPPVPTDILAKAFQIGNGEVEHIKANFAPK</sequence>
<feature type="binding site" evidence="7">
    <location>
        <position position="69"/>
    </location>
    <ligand>
        <name>Mn(2+)</name>
        <dbReference type="ChEBI" id="CHEBI:29035"/>
    </ligand>
</feature>
<dbReference type="Pfam" id="PF00190">
    <property type="entry name" value="Cupin_1"/>
    <property type="match status" value="1"/>
</dbReference>
<organism evidence="10 11">
    <name type="scientific">Miscanthus lutarioriparius</name>
    <dbReference type="NCBI Taxonomy" id="422564"/>
    <lineage>
        <taxon>Eukaryota</taxon>
        <taxon>Viridiplantae</taxon>
        <taxon>Streptophyta</taxon>
        <taxon>Embryophyta</taxon>
        <taxon>Tracheophyta</taxon>
        <taxon>Spermatophyta</taxon>
        <taxon>Magnoliopsida</taxon>
        <taxon>Liliopsida</taxon>
        <taxon>Poales</taxon>
        <taxon>Poaceae</taxon>
        <taxon>PACMAD clade</taxon>
        <taxon>Panicoideae</taxon>
        <taxon>Andropogonodae</taxon>
        <taxon>Andropogoneae</taxon>
        <taxon>Saccharinae</taxon>
        <taxon>Miscanthus</taxon>
    </lineage>
</organism>
<feature type="domain" description="Cupin type-1" evidence="9">
    <location>
        <begin position="48"/>
        <end position="121"/>
    </location>
</feature>
<evidence type="ECO:0000256" key="1">
    <source>
        <dbReference type="ARBA" id="ARBA00004271"/>
    </source>
</evidence>
<dbReference type="InterPro" id="IPR014710">
    <property type="entry name" value="RmlC-like_jellyroll"/>
</dbReference>
<evidence type="ECO:0000256" key="7">
    <source>
        <dbReference type="PIRSR" id="PIRSR601929-2"/>
    </source>
</evidence>
<dbReference type="InterPro" id="IPR006045">
    <property type="entry name" value="Cupin_1"/>
</dbReference>
<dbReference type="InterPro" id="IPR011051">
    <property type="entry name" value="RmlC_Cupin_sf"/>
</dbReference>
<dbReference type="SUPFAM" id="SSF51182">
    <property type="entry name" value="RmlC-like cupins"/>
    <property type="match status" value="1"/>
</dbReference>
<evidence type="ECO:0000256" key="3">
    <source>
        <dbReference type="ARBA" id="ARBA00022523"/>
    </source>
</evidence>
<dbReference type="InterPro" id="IPR001929">
    <property type="entry name" value="Germin"/>
</dbReference>
<name>A0A811P203_9POAL</name>
<feature type="chain" id="PRO_5033103838" description="Germin-like protein" evidence="8">
    <location>
        <begin position="25"/>
        <end position="132"/>
    </location>
</feature>
<comment type="subcellular location">
    <subcellularLocation>
        <location evidence="1 8">Secreted</location>
        <location evidence="1 8">Extracellular space</location>
        <location evidence="1 8">Apoplast</location>
    </subcellularLocation>
</comment>
<keyword evidence="8" id="KW-0732">Signal</keyword>
<evidence type="ECO:0000313" key="11">
    <source>
        <dbReference type="Proteomes" id="UP000604825"/>
    </source>
</evidence>
<dbReference type="PRINTS" id="PR00325">
    <property type="entry name" value="GERMIN"/>
</dbReference>
<protein>
    <recommendedName>
        <fullName evidence="8">Germin-like protein</fullName>
    </recommendedName>
</protein>
<dbReference type="OrthoDB" id="1921208at2759"/>
<keyword evidence="4 8" id="KW-0964">Secreted</keyword>
<keyword evidence="3 8" id="KW-0052">Apoplast</keyword>
<dbReference type="GO" id="GO:0030145">
    <property type="term" value="F:manganese ion binding"/>
    <property type="evidence" value="ECO:0007669"/>
    <property type="project" value="UniProtKB-UniRule"/>
</dbReference>
<keyword evidence="6 7" id="KW-0464">Manganese</keyword>
<feature type="signal peptide" evidence="8">
    <location>
        <begin position="1"/>
        <end position="24"/>
    </location>
</feature>
<dbReference type="PANTHER" id="PTHR31238">
    <property type="entry name" value="GERMIN-LIKE PROTEIN SUBFAMILY 3 MEMBER 3"/>
    <property type="match status" value="1"/>
</dbReference>
<keyword evidence="11" id="KW-1185">Reference proteome</keyword>
<comment type="similarity">
    <text evidence="2 8">Belongs to the germin family.</text>
</comment>
<evidence type="ECO:0000256" key="2">
    <source>
        <dbReference type="ARBA" id="ARBA00007456"/>
    </source>
</evidence>
<evidence type="ECO:0000313" key="10">
    <source>
        <dbReference type="EMBL" id="CAD6238804.1"/>
    </source>
</evidence>
<evidence type="ECO:0000256" key="6">
    <source>
        <dbReference type="ARBA" id="ARBA00023211"/>
    </source>
</evidence>